<evidence type="ECO:0000313" key="3">
    <source>
        <dbReference type="EMBL" id="OAA54348.1"/>
    </source>
</evidence>
<reference evidence="3 4" key="1">
    <citation type="journal article" date="2016" name="Genome Biol. Evol.">
        <title>Divergent and convergent evolution of fungal pathogenicity.</title>
        <authorList>
            <person name="Shang Y."/>
            <person name="Xiao G."/>
            <person name="Zheng P."/>
            <person name="Cen K."/>
            <person name="Zhan S."/>
            <person name="Wang C."/>
        </authorList>
    </citation>
    <scope>NUCLEOTIDE SEQUENCE [LARGE SCALE GENOMIC DNA]</scope>
    <source>
        <strain evidence="3 4">RCEF 264</strain>
    </source>
</reference>
<dbReference type="PANTHER" id="PTHR35596">
    <property type="entry name" value="DUF2263 DOMAIN-CONTAINING PROTEIN"/>
    <property type="match status" value="1"/>
</dbReference>
<feature type="domain" description="Microbial-type PARG catalytic" evidence="2">
    <location>
        <begin position="123"/>
        <end position="219"/>
    </location>
</feature>
<dbReference type="Gene3D" id="3.40.220.10">
    <property type="entry name" value="Leucine Aminopeptidase, subunit E, domain 1"/>
    <property type="match status" value="2"/>
</dbReference>
<dbReference type="NCBIfam" id="TIGR02452">
    <property type="entry name" value="TIGR02452 family protein"/>
    <property type="match status" value="1"/>
</dbReference>
<organism evidence="3 4">
    <name type="scientific">Niveomyces insectorum RCEF 264</name>
    <dbReference type="NCBI Taxonomy" id="1081102"/>
    <lineage>
        <taxon>Eukaryota</taxon>
        <taxon>Fungi</taxon>
        <taxon>Dikarya</taxon>
        <taxon>Ascomycota</taxon>
        <taxon>Pezizomycotina</taxon>
        <taxon>Sordariomycetes</taxon>
        <taxon>Hypocreomycetidae</taxon>
        <taxon>Hypocreales</taxon>
        <taxon>Cordycipitaceae</taxon>
        <taxon>Niveomyces</taxon>
    </lineage>
</organism>
<dbReference type="SUPFAM" id="SSF52949">
    <property type="entry name" value="Macro domain-like"/>
    <property type="match status" value="1"/>
</dbReference>
<gene>
    <name evidence="3" type="ORF">SPI_08967</name>
</gene>
<dbReference type="InterPro" id="IPR012664">
    <property type="entry name" value="CHP02452"/>
</dbReference>
<accession>A0A167MH47</accession>
<dbReference type="InterPro" id="IPR019261">
    <property type="entry name" value="PARG_cat_microbial"/>
</dbReference>
<comment type="caution">
    <text evidence="3">The sequence shown here is derived from an EMBL/GenBank/DDBJ whole genome shotgun (WGS) entry which is preliminary data.</text>
</comment>
<feature type="compositionally biased region" description="Basic and acidic residues" evidence="1">
    <location>
        <begin position="442"/>
        <end position="464"/>
    </location>
</feature>
<dbReference type="InterPro" id="IPR043472">
    <property type="entry name" value="Macro_dom-like"/>
</dbReference>
<protein>
    <recommendedName>
        <fullName evidence="2">Microbial-type PARG catalytic domain-containing protein</fullName>
    </recommendedName>
</protein>
<keyword evidence="4" id="KW-1185">Reference proteome</keyword>
<feature type="region of interest" description="Disordered" evidence="1">
    <location>
        <begin position="1"/>
        <end position="46"/>
    </location>
</feature>
<dbReference type="AlphaFoldDB" id="A0A167MH47"/>
<name>A0A167MH47_9HYPO</name>
<evidence type="ECO:0000256" key="1">
    <source>
        <dbReference type="SAM" id="MobiDB-lite"/>
    </source>
</evidence>
<evidence type="ECO:0000313" key="4">
    <source>
        <dbReference type="Proteomes" id="UP000076874"/>
    </source>
</evidence>
<dbReference type="Pfam" id="PF10021">
    <property type="entry name" value="PARG_cat_microb"/>
    <property type="match status" value="1"/>
</dbReference>
<feature type="region of interest" description="Disordered" evidence="1">
    <location>
        <begin position="441"/>
        <end position="464"/>
    </location>
</feature>
<feature type="region of interest" description="Disordered" evidence="1">
    <location>
        <begin position="265"/>
        <end position="298"/>
    </location>
</feature>
<dbReference type="STRING" id="1081102.A0A167MH47"/>
<sequence length="482" mass="53431">MEPGAHAKSHRPRPDLMGRARQRNRRERTAAVSTSTRRFRSGSPSSIAAPLSLPLTRIGATRPLWMSGQRERLRDTADETLRVLPCLLDALGTRREAEAAAQTFSTLSFPPSCPSTAAIINDARHPRRITLRVVNEDSLNAAIRLHRGTRAKKQQPNRSRPLVVNFANRHTPGGGWRNGAFAQEEELCYRSSLALSLHRDLYPLRHGTVLYSPYVVVVRSDRASGHDLLAGTARDVAVADLPVVSVVTVAALYRPDVRTVRVTEVDGGAVSSRSHPQQEEYRNNGSSNSGNYGRSESRDITSTHSSIYLASPPPPSAQPTARPKYFPIFYPPASRRLSASPVRRSWTPELPLPLPALRDVLVFAHERDRSTTKAKMRLTLRVAAAQGHRELVLGALGCGVFGNPSEDVARCWLEVLREAEFTGGHEWEEVVFAVYDGPPRSISDRQESQENQEQENRGGYRDRLGGNSNYAIFHRILDGQTI</sequence>
<dbReference type="OrthoDB" id="9985428at2759"/>
<dbReference type="Proteomes" id="UP000076874">
    <property type="component" value="Unassembled WGS sequence"/>
</dbReference>
<proteinExistence type="predicted"/>
<feature type="compositionally biased region" description="Low complexity" evidence="1">
    <location>
        <begin position="283"/>
        <end position="294"/>
    </location>
</feature>
<evidence type="ECO:0000259" key="2">
    <source>
        <dbReference type="Pfam" id="PF10021"/>
    </source>
</evidence>
<dbReference type="PANTHER" id="PTHR35596:SF1">
    <property type="entry name" value="MICROBIAL-TYPE PARG CATALYTIC DOMAIN-CONTAINING PROTEIN"/>
    <property type="match status" value="1"/>
</dbReference>
<dbReference type="EMBL" id="AZHD01000024">
    <property type="protein sequence ID" value="OAA54348.1"/>
    <property type="molecule type" value="Genomic_DNA"/>
</dbReference>